<organism evidence="8 9">
    <name type="scientific">Pseudomonas asuensis</name>
    <dbReference type="NCBI Taxonomy" id="1825787"/>
    <lineage>
        <taxon>Bacteria</taxon>
        <taxon>Pseudomonadati</taxon>
        <taxon>Pseudomonadota</taxon>
        <taxon>Gammaproteobacteria</taxon>
        <taxon>Pseudomonadales</taxon>
        <taxon>Pseudomonadaceae</taxon>
        <taxon>Pseudomonas</taxon>
    </lineage>
</organism>
<dbReference type="InterPro" id="IPR013384">
    <property type="entry name" value="Flagell_FlgL"/>
</dbReference>
<evidence type="ECO:0000313" key="9">
    <source>
        <dbReference type="Proteomes" id="UP000616499"/>
    </source>
</evidence>
<dbReference type="PANTHER" id="PTHR42792">
    <property type="entry name" value="FLAGELLIN"/>
    <property type="match status" value="1"/>
</dbReference>
<keyword evidence="5" id="KW-0975">Bacterial flagellum</keyword>
<accession>A0ABQ2H1G9</accession>
<dbReference type="Gene3D" id="1.20.1330.10">
    <property type="entry name" value="f41 fragment of flagellin, N-terminal domain"/>
    <property type="match status" value="2"/>
</dbReference>
<name>A0ABQ2H1G9_9PSED</name>
<keyword evidence="8" id="KW-0969">Cilium</keyword>
<evidence type="ECO:0000256" key="3">
    <source>
        <dbReference type="ARBA" id="ARBA00005709"/>
    </source>
</evidence>
<dbReference type="NCBIfam" id="NF009361">
    <property type="entry name" value="PRK12717.1"/>
    <property type="match status" value="1"/>
</dbReference>
<dbReference type="InterPro" id="IPR001029">
    <property type="entry name" value="Flagellin_N"/>
</dbReference>
<keyword evidence="8" id="KW-0966">Cell projection</keyword>
<protein>
    <submittedName>
        <fullName evidence="8">Flagellar hook-associated protein FlgL</fullName>
    </submittedName>
</protein>
<feature type="domain" description="Flagellin C-terminal" evidence="7">
    <location>
        <begin position="436"/>
        <end position="512"/>
    </location>
</feature>
<keyword evidence="9" id="KW-1185">Reference proteome</keyword>
<dbReference type="Pfam" id="PF00700">
    <property type="entry name" value="Flagellin_C"/>
    <property type="match status" value="1"/>
</dbReference>
<evidence type="ECO:0000256" key="1">
    <source>
        <dbReference type="ARBA" id="ARBA00004365"/>
    </source>
</evidence>
<evidence type="ECO:0000256" key="5">
    <source>
        <dbReference type="ARBA" id="ARBA00023143"/>
    </source>
</evidence>
<evidence type="ECO:0000313" key="8">
    <source>
        <dbReference type="EMBL" id="GGM26463.1"/>
    </source>
</evidence>
<dbReference type="NCBIfam" id="TIGR02550">
    <property type="entry name" value="flagell_flgL"/>
    <property type="match status" value="1"/>
</dbReference>
<dbReference type="SUPFAM" id="SSF64518">
    <property type="entry name" value="Phase 1 flagellin"/>
    <property type="match status" value="1"/>
</dbReference>
<gene>
    <name evidence="8" type="primary">flgL</name>
    <name evidence="8" type="ORF">GCM10009425_41380</name>
</gene>
<feature type="domain" description="Flagellin N-terminal" evidence="6">
    <location>
        <begin position="3"/>
        <end position="139"/>
    </location>
</feature>
<proteinExistence type="inferred from homology"/>
<keyword evidence="4" id="KW-0964">Secreted</keyword>
<dbReference type="PANTHER" id="PTHR42792:SF1">
    <property type="entry name" value="FLAGELLAR HOOK-ASSOCIATED PROTEIN 3"/>
    <property type="match status" value="1"/>
</dbReference>
<comment type="caution">
    <text evidence="8">The sequence shown here is derived from an EMBL/GenBank/DDBJ whole genome shotgun (WGS) entry which is preliminary data.</text>
</comment>
<comment type="subcellular location">
    <subcellularLocation>
        <location evidence="1">Bacterial flagellum</location>
    </subcellularLocation>
    <subcellularLocation>
        <location evidence="2">Secreted</location>
    </subcellularLocation>
</comment>
<dbReference type="RefSeq" id="WP_188868030.1">
    <property type="nucleotide sequence ID" value="NZ_BMNW01000012.1"/>
</dbReference>
<comment type="similarity">
    <text evidence="3">Belongs to the bacterial flagellin family.</text>
</comment>
<evidence type="ECO:0000259" key="7">
    <source>
        <dbReference type="Pfam" id="PF00700"/>
    </source>
</evidence>
<evidence type="ECO:0000256" key="4">
    <source>
        <dbReference type="ARBA" id="ARBA00022525"/>
    </source>
</evidence>
<evidence type="ECO:0000256" key="2">
    <source>
        <dbReference type="ARBA" id="ARBA00004613"/>
    </source>
</evidence>
<dbReference type="InterPro" id="IPR001492">
    <property type="entry name" value="Flagellin"/>
</dbReference>
<dbReference type="Pfam" id="PF00669">
    <property type="entry name" value="Flagellin_N"/>
    <property type="match status" value="1"/>
</dbReference>
<dbReference type="Proteomes" id="UP000616499">
    <property type="component" value="Unassembled WGS sequence"/>
</dbReference>
<dbReference type="InterPro" id="IPR046358">
    <property type="entry name" value="Flagellin_C"/>
</dbReference>
<evidence type="ECO:0000259" key="6">
    <source>
        <dbReference type="Pfam" id="PF00669"/>
    </source>
</evidence>
<reference evidence="9" key="1">
    <citation type="journal article" date="2019" name="Int. J. Syst. Evol. Microbiol.">
        <title>The Global Catalogue of Microorganisms (GCM) 10K type strain sequencing project: providing services to taxonomists for standard genome sequencing and annotation.</title>
        <authorList>
            <consortium name="The Broad Institute Genomics Platform"/>
            <consortium name="The Broad Institute Genome Sequencing Center for Infectious Disease"/>
            <person name="Wu L."/>
            <person name="Ma J."/>
        </authorList>
    </citation>
    <scope>NUCLEOTIDE SEQUENCE [LARGE SCALE GENOMIC DNA]</scope>
    <source>
        <strain evidence="9">JCM 13501</strain>
    </source>
</reference>
<dbReference type="EMBL" id="BMNW01000012">
    <property type="protein sequence ID" value="GGM26463.1"/>
    <property type="molecule type" value="Genomic_DNA"/>
</dbReference>
<sequence length="518" mass="54834">MRISTSQMFASNIAGYQKGYSSIVKTQQDISSGVRIHTPADDPVGAARLLQLEQQQAQLGQYKGNLDTAKNNLLQEESVLTSMTNMLQRARELALSAGNGSYSDIDRDSVAAELDQIQQQLLSAMNSRDANGQYLFGGAKSSEIPFTQNPDGSYGYAGDQGSLDLQVSSSMRLSSNDSGWSVFENVANNARTQTQLTAAPAGGQKATMGQGVVGNSQSFSNYFQDGAPYVVELTSSKEYKVFSKADPSQALATGTIDPAKSTNNISFRGVDFSLGITGLSKDPNVSLDTQLAGHQFELTTASDKFSVSGQNASNAQLSGGQIVNSNAYTTQFPASGISVKFTSATEYQVYAQPVSESSKPMAQGVLSGSSLTYAGVQLQVGGTPQAGDQLSVSPKSQTTQGILDTLSNLSKALRTPVMGNESAQFKLNESLNLAVKNIDSAMANVASTQASIGARLNTIDTLAVENESLNMTNKATQSDLRDTDMAEASSKLILQQTMLEAAQASFARVSQLSLFDKL</sequence>
<keyword evidence="8" id="KW-0282">Flagellum</keyword>